<gene>
    <name evidence="1" type="ORF">QYF68_23050</name>
</gene>
<comment type="caution">
    <text evidence="1">The sequence shown here is derived from an EMBL/GenBank/DDBJ whole genome shotgun (WGS) entry which is preliminary data.</text>
</comment>
<dbReference type="SUPFAM" id="SSF74650">
    <property type="entry name" value="Galactose mutarotase-like"/>
    <property type="match status" value="1"/>
</dbReference>
<keyword evidence="2" id="KW-1185">Reference proteome</keyword>
<sequence length="317" mass="33929">MTTAPPVASASTCGDEYELTLPGPRPVRAVITEVGAGLRELSVAGVALTPGYDTTTLRPFYSGVVLAPWPNRVRDGRWTLDGAPQQLDITEPENGNALHGLLCFTAYRPTEYSAAAITLGARIFPQPGYPFNLRTRVRYALTCDGLSVTHTTENLGDAPAPVAVGAHPFLTIGDVAADELVLTVAADRHIDVDARLNPIGTTAVPGTGWDLRRGRRVGELDLDDCWTDLHTVDGVSTHTLRAPDGRSVSLCAGAGFDYMHVFVTRRYPGPGGCVTAVAVEPMTAAADAFNSGSGLRWLHPGRHWSASWSIRYRTPDQ</sequence>
<dbReference type="CDD" id="cd09022">
    <property type="entry name" value="Aldose_epim_Ec_YihR"/>
    <property type="match status" value="1"/>
</dbReference>
<dbReference type="InterPro" id="IPR008183">
    <property type="entry name" value="Aldose_1/G6P_1-epimerase"/>
</dbReference>
<dbReference type="Gene3D" id="2.70.98.10">
    <property type="match status" value="1"/>
</dbReference>
<dbReference type="Pfam" id="PF01263">
    <property type="entry name" value="Aldose_epim"/>
    <property type="match status" value="1"/>
</dbReference>
<reference evidence="1" key="1">
    <citation type="submission" date="2023-07" db="EMBL/GenBank/DDBJ databases">
        <title>Degradation of tert-butanol by M. austroafricanum TBA100.</title>
        <authorList>
            <person name="Helbich S."/>
            <person name="Vainshtein Y."/>
        </authorList>
    </citation>
    <scope>NUCLEOTIDE SEQUENCE</scope>
    <source>
        <strain evidence="1">TBA100</strain>
    </source>
</reference>
<protein>
    <submittedName>
        <fullName evidence="1">Aldose 1-epimerase family protein</fullName>
    </submittedName>
</protein>
<dbReference type="Proteomes" id="UP001172687">
    <property type="component" value="Unassembled WGS sequence"/>
</dbReference>
<dbReference type="InterPro" id="IPR011013">
    <property type="entry name" value="Gal_mutarotase_sf_dom"/>
</dbReference>
<evidence type="ECO:0000313" key="2">
    <source>
        <dbReference type="Proteomes" id="UP001172687"/>
    </source>
</evidence>
<evidence type="ECO:0000313" key="1">
    <source>
        <dbReference type="EMBL" id="MDN4520671.1"/>
    </source>
</evidence>
<name>A0ABT8HIS6_MYCAO</name>
<dbReference type="InterPro" id="IPR014718">
    <property type="entry name" value="GH-type_carb-bd"/>
</dbReference>
<proteinExistence type="predicted"/>
<dbReference type="EMBL" id="JAUHTC010000081">
    <property type="protein sequence ID" value="MDN4520671.1"/>
    <property type="molecule type" value="Genomic_DNA"/>
</dbReference>
<dbReference type="InterPro" id="IPR037480">
    <property type="entry name" value="YihR-like"/>
</dbReference>
<accession>A0ABT8HIS6</accession>
<organism evidence="1 2">
    <name type="scientific">Mycolicibacterium austroafricanum</name>
    <name type="common">Mycobacterium austroafricanum</name>
    <dbReference type="NCBI Taxonomy" id="39687"/>
    <lineage>
        <taxon>Bacteria</taxon>
        <taxon>Bacillati</taxon>
        <taxon>Actinomycetota</taxon>
        <taxon>Actinomycetes</taxon>
        <taxon>Mycobacteriales</taxon>
        <taxon>Mycobacteriaceae</taxon>
        <taxon>Mycolicibacterium</taxon>
    </lineage>
</organism>
<dbReference type="RefSeq" id="WP_208676135.1">
    <property type="nucleotide sequence ID" value="NZ_CP070380.1"/>
</dbReference>